<feature type="transmembrane region" description="Helical" evidence="8">
    <location>
        <begin position="101"/>
        <end position="125"/>
    </location>
</feature>
<dbReference type="InterPro" id="IPR000515">
    <property type="entry name" value="MetI-like"/>
</dbReference>
<feature type="transmembrane region" description="Helical" evidence="8">
    <location>
        <begin position="16"/>
        <end position="39"/>
    </location>
</feature>
<dbReference type="Pfam" id="PF00528">
    <property type="entry name" value="BPD_transp_1"/>
    <property type="match status" value="2"/>
</dbReference>
<keyword evidence="12" id="KW-1185">Reference proteome</keyword>
<evidence type="ECO:0000256" key="9">
    <source>
        <dbReference type="SAM" id="MobiDB-lite"/>
    </source>
</evidence>
<feature type="transmembrane region" description="Helical" evidence="8">
    <location>
        <begin position="210"/>
        <end position="232"/>
    </location>
</feature>
<evidence type="ECO:0000256" key="8">
    <source>
        <dbReference type="RuleBase" id="RU363032"/>
    </source>
</evidence>
<protein>
    <submittedName>
        <fullName evidence="11">ABC transporter permease subunit</fullName>
    </submittedName>
</protein>
<dbReference type="Gene3D" id="1.10.3720.10">
    <property type="entry name" value="MetI-like"/>
    <property type="match status" value="2"/>
</dbReference>
<feature type="transmembrane region" description="Helical" evidence="8">
    <location>
        <begin position="252"/>
        <end position="273"/>
    </location>
</feature>
<evidence type="ECO:0000313" key="11">
    <source>
        <dbReference type="EMBL" id="MXQ13694.1"/>
    </source>
</evidence>
<feature type="transmembrane region" description="Helical" evidence="8">
    <location>
        <begin position="364"/>
        <end position="386"/>
    </location>
</feature>
<dbReference type="InterPro" id="IPR035906">
    <property type="entry name" value="MetI-like_sf"/>
</dbReference>
<gene>
    <name evidence="11" type="ORF">GR328_19980</name>
</gene>
<proteinExistence type="inferred from homology"/>
<reference evidence="11 12" key="1">
    <citation type="submission" date="2019-12" db="EMBL/GenBank/DDBJ databases">
        <authorList>
            <person name="Yuan C.-G."/>
        </authorList>
    </citation>
    <scope>NUCLEOTIDE SEQUENCE [LARGE SCALE GENOMIC DNA]</scope>
    <source>
        <strain evidence="11 12">KCTC 23863</strain>
    </source>
</reference>
<reference evidence="11 12" key="2">
    <citation type="submission" date="2020-01" db="EMBL/GenBank/DDBJ databases">
        <title>Microvirga sp. nov., an arsenate reduction bacterium isolated from Tibet hotspring sediments.</title>
        <authorList>
            <person name="Xian W.-D."/>
            <person name="Li W.-J."/>
        </authorList>
    </citation>
    <scope>NUCLEOTIDE SEQUENCE [LARGE SCALE GENOMIC DNA]</scope>
    <source>
        <strain evidence="11 12">KCTC 23863</strain>
    </source>
</reference>
<evidence type="ECO:0000256" key="5">
    <source>
        <dbReference type="ARBA" id="ARBA00022692"/>
    </source>
</evidence>
<evidence type="ECO:0000256" key="4">
    <source>
        <dbReference type="ARBA" id="ARBA00022519"/>
    </source>
</evidence>
<feature type="domain" description="ABC transmembrane type-1" evidence="10">
    <location>
        <begin position="66"/>
        <end position="274"/>
    </location>
</feature>
<name>A0A7X3MUX8_9HYPH</name>
<evidence type="ECO:0000313" key="12">
    <source>
        <dbReference type="Proteomes" id="UP000436483"/>
    </source>
</evidence>
<dbReference type="RefSeq" id="WP_160886927.1">
    <property type="nucleotide sequence ID" value="NZ_WURB01000019.1"/>
</dbReference>
<evidence type="ECO:0000256" key="1">
    <source>
        <dbReference type="ARBA" id="ARBA00004429"/>
    </source>
</evidence>
<dbReference type="OrthoDB" id="27542at2"/>
<evidence type="ECO:0000256" key="7">
    <source>
        <dbReference type="ARBA" id="ARBA00023136"/>
    </source>
</evidence>
<sequence>MRDRAHTKSFLERGGFGLLAFVALAVLSFEVLPALRLLLVALAPGGAFDPGKAIAALSGRSALRAAQATLETALFSTLLAVPLGTAMALVLGVTDMRGRHLASFLFVLSVMISPQVIALAFLHLAGPASPILNSLGLAPGAGSANPMLGRDGIILVLGLHHAPLVYVVVSAGLKRIPLIVIEAARVDGARPLRIVTDHVMPLLRPHLMSAGLLAFVAGIGNFGIPALLGAPVNYLTLPVLIYRRMSSFGTGILGDVAMLGLCVATIAIVCVAASQIITRRGGVLLEDDAPMLPFWHLDRARAAAEIFVIFVIAAVLVLPVLSLLAAALVPSYGMPLSLETITFDNFAEVLARQDVTMRAFLNSLAYAGGAACLLACLSIPMAYALVRLAGPARIPMTALLETSYVLPGIVLAIACILLFLKPLPLIGISLYATPAIIVFAYLARFLSVVLKPVLAGMAQVDVAQEEAASLDGAGLARRLADIILPSLLPAAVAGGLMAFLLAFSELTVSALLWSAGTETIGVVLYNLEEAGLASQASAVATVIVAVVMLAMLALHALGRYLPEGTLPWHCPSEGASFSTCKSERAALPAGPLGVTRPQPVLRASDGMGA</sequence>
<feature type="transmembrane region" description="Helical" evidence="8">
    <location>
        <begin position="153"/>
        <end position="173"/>
    </location>
</feature>
<dbReference type="GO" id="GO:0055085">
    <property type="term" value="P:transmembrane transport"/>
    <property type="evidence" value="ECO:0007669"/>
    <property type="project" value="InterPro"/>
</dbReference>
<keyword evidence="5 8" id="KW-0812">Transmembrane</keyword>
<evidence type="ECO:0000256" key="3">
    <source>
        <dbReference type="ARBA" id="ARBA00022475"/>
    </source>
</evidence>
<feature type="transmembrane region" description="Helical" evidence="8">
    <location>
        <begin position="306"/>
        <end position="329"/>
    </location>
</feature>
<organism evidence="11 12">
    <name type="scientific">Microvirga makkahensis</name>
    <dbReference type="NCBI Taxonomy" id="1128670"/>
    <lineage>
        <taxon>Bacteria</taxon>
        <taxon>Pseudomonadati</taxon>
        <taxon>Pseudomonadota</taxon>
        <taxon>Alphaproteobacteria</taxon>
        <taxon>Hyphomicrobiales</taxon>
        <taxon>Methylobacteriaceae</taxon>
        <taxon>Microvirga</taxon>
    </lineage>
</organism>
<dbReference type="EMBL" id="WURB01000019">
    <property type="protein sequence ID" value="MXQ13694.1"/>
    <property type="molecule type" value="Genomic_DNA"/>
</dbReference>
<feature type="transmembrane region" description="Helical" evidence="8">
    <location>
        <begin position="73"/>
        <end position="94"/>
    </location>
</feature>
<feature type="transmembrane region" description="Helical" evidence="8">
    <location>
        <begin position="487"/>
        <end position="512"/>
    </location>
</feature>
<keyword evidence="7 8" id="KW-0472">Membrane</keyword>
<comment type="similarity">
    <text evidence="8">Belongs to the binding-protein-dependent transport system permease family.</text>
</comment>
<feature type="transmembrane region" description="Helical" evidence="8">
    <location>
        <begin position="398"/>
        <end position="419"/>
    </location>
</feature>
<dbReference type="GO" id="GO:0005886">
    <property type="term" value="C:plasma membrane"/>
    <property type="evidence" value="ECO:0007669"/>
    <property type="project" value="UniProtKB-SubCell"/>
</dbReference>
<comment type="caution">
    <text evidence="11">The sequence shown here is derived from an EMBL/GenBank/DDBJ whole genome shotgun (WGS) entry which is preliminary data.</text>
</comment>
<evidence type="ECO:0000259" key="10">
    <source>
        <dbReference type="PROSITE" id="PS50928"/>
    </source>
</evidence>
<dbReference type="SUPFAM" id="SSF161098">
    <property type="entry name" value="MetI-like"/>
    <property type="match status" value="2"/>
</dbReference>
<dbReference type="Proteomes" id="UP000436483">
    <property type="component" value="Unassembled WGS sequence"/>
</dbReference>
<evidence type="ECO:0000256" key="6">
    <source>
        <dbReference type="ARBA" id="ARBA00022989"/>
    </source>
</evidence>
<dbReference type="PROSITE" id="PS50928">
    <property type="entry name" value="ABC_TM1"/>
    <property type="match status" value="2"/>
</dbReference>
<dbReference type="PANTHER" id="PTHR43357">
    <property type="entry name" value="INNER MEMBRANE ABC TRANSPORTER PERMEASE PROTEIN YDCV"/>
    <property type="match status" value="1"/>
</dbReference>
<dbReference type="PANTHER" id="PTHR43357:SF4">
    <property type="entry name" value="INNER MEMBRANE ABC TRANSPORTER PERMEASE PROTEIN YDCV"/>
    <property type="match status" value="1"/>
</dbReference>
<accession>A0A7X3MUX8</accession>
<feature type="region of interest" description="Disordered" evidence="9">
    <location>
        <begin position="589"/>
        <end position="609"/>
    </location>
</feature>
<comment type="subcellular location">
    <subcellularLocation>
        <location evidence="1">Cell inner membrane</location>
        <topology evidence="1">Multi-pass membrane protein</topology>
    </subcellularLocation>
    <subcellularLocation>
        <location evidence="8">Cell membrane</location>
        <topology evidence="8">Multi-pass membrane protein</topology>
    </subcellularLocation>
</comment>
<keyword evidence="2 8" id="KW-0813">Transport</keyword>
<keyword evidence="3" id="KW-1003">Cell membrane</keyword>
<keyword evidence="6 8" id="KW-1133">Transmembrane helix</keyword>
<feature type="domain" description="ABC transmembrane type-1" evidence="10">
    <location>
        <begin position="360"/>
        <end position="554"/>
    </location>
</feature>
<feature type="transmembrane region" description="Helical" evidence="8">
    <location>
        <begin position="532"/>
        <end position="554"/>
    </location>
</feature>
<dbReference type="AlphaFoldDB" id="A0A7X3MUX8"/>
<evidence type="ECO:0000256" key="2">
    <source>
        <dbReference type="ARBA" id="ARBA00022448"/>
    </source>
</evidence>
<dbReference type="CDD" id="cd06261">
    <property type="entry name" value="TM_PBP2"/>
    <property type="match status" value="2"/>
</dbReference>
<feature type="transmembrane region" description="Helical" evidence="8">
    <location>
        <begin position="425"/>
        <end position="443"/>
    </location>
</feature>
<keyword evidence="4" id="KW-0997">Cell inner membrane</keyword>